<organism evidence="1 2">
    <name type="scientific">Arctium lappa</name>
    <name type="common">Greater burdock</name>
    <name type="synonym">Lappa major</name>
    <dbReference type="NCBI Taxonomy" id="4217"/>
    <lineage>
        <taxon>Eukaryota</taxon>
        <taxon>Viridiplantae</taxon>
        <taxon>Streptophyta</taxon>
        <taxon>Embryophyta</taxon>
        <taxon>Tracheophyta</taxon>
        <taxon>Spermatophyta</taxon>
        <taxon>Magnoliopsida</taxon>
        <taxon>eudicotyledons</taxon>
        <taxon>Gunneridae</taxon>
        <taxon>Pentapetalae</taxon>
        <taxon>asterids</taxon>
        <taxon>campanulids</taxon>
        <taxon>Asterales</taxon>
        <taxon>Asteraceae</taxon>
        <taxon>Carduoideae</taxon>
        <taxon>Cardueae</taxon>
        <taxon>Arctiinae</taxon>
        <taxon>Arctium</taxon>
    </lineage>
</organism>
<evidence type="ECO:0000313" key="2">
    <source>
        <dbReference type="Proteomes" id="UP001055879"/>
    </source>
</evidence>
<comment type="caution">
    <text evidence="1">The sequence shown here is derived from an EMBL/GenBank/DDBJ whole genome shotgun (WGS) entry which is preliminary data.</text>
</comment>
<evidence type="ECO:0000313" key="1">
    <source>
        <dbReference type="EMBL" id="KAI3692501.1"/>
    </source>
</evidence>
<reference evidence="1 2" key="2">
    <citation type="journal article" date="2022" name="Mol. Ecol. Resour.">
        <title>The genomes of chicory, endive, great burdock and yacon provide insights into Asteraceae paleo-polyploidization history and plant inulin production.</title>
        <authorList>
            <person name="Fan W."/>
            <person name="Wang S."/>
            <person name="Wang H."/>
            <person name="Wang A."/>
            <person name="Jiang F."/>
            <person name="Liu H."/>
            <person name="Zhao H."/>
            <person name="Xu D."/>
            <person name="Zhang Y."/>
        </authorList>
    </citation>
    <scope>NUCLEOTIDE SEQUENCE [LARGE SCALE GENOMIC DNA]</scope>
    <source>
        <strain evidence="2">cv. Niubang</strain>
    </source>
</reference>
<keyword evidence="2" id="KW-1185">Reference proteome</keyword>
<gene>
    <name evidence="1" type="ORF">L6452_32317</name>
</gene>
<dbReference type="EMBL" id="CM042057">
    <property type="protein sequence ID" value="KAI3692501.1"/>
    <property type="molecule type" value="Genomic_DNA"/>
</dbReference>
<reference evidence="2" key="1">
    <citation type="journal article" date="2022" name="Mol. Ecol. Resour.">
        <title>The genomes of chicory, endive, great burdock and yacon provide insights into Asteraceae palaeo-polyploidization history and plant inulin production.</title>
        <authorList>
            <person name="Fan W."/>
            <person name="Wang S."/>
            <person name="Wang H."/>
            <person name="Wang A."/>
            <person name="Jiang F."/>
            <person name="Liu H."/>
            <person name="Zhao H."/>
            <person name="Xu D."/>
            <person name="Zhang Y."/>
        </authorList>
    </citation>
    <scope>NUCLEOTIDE SEQUENCE [LARGE SCALE GENOMIC DNA]</scope>
    <source>
        <strain evidence="2">cv. Niubang</strain>
    </source>
</reference>
<accession>A0ACB8Z552</accession>
<sequence length="353" mass="39361">MAVYRSFECVSMVCSLGGGQMTTLLEGGSTSQLMAEDVGCWKLAAQYIQRELKEADEVNLLDEEDMHVFGLRPMMDPLILVCCNSCKKPVKVSQYATHADICKSLSSVVDNTTEPDVVAGQKKPPRKERKKLQICISTQVASVGKPERSALANTAASKSNLDEQTLKATSFPIQVKGREFTNESQARSIKIFDSVTSHQKPRKLDDHHLQTKGMLTVPAPLATKIFYSQRTQRLRSAISHMYYRSSTQHDHGLTNMQFSDSNKMPSWTSTHSYSCLEKIDDQHEKLGNHVPCMVENPDPIPAKSSEAISDESRTILPKNFSDHFHMNNALGPQRIKQNVASDFLPNPCPFGEN</sequence>
<protein>
    <submittedName>
        <fullName evidence="1">Uncharacterized protein</fullName>
    </submittedName>
</protein>
<name>A0ACB8Z552_ARCLA</name>
<dbReference type="Proteomes" id="UP001055879">
    <property type="component" value="Linkage Group LG11"/>
</dbReference>
<proteinExistence type="predicted"/>